<evidence type="ECO:0000256" key="3">
    <source>
        <dbReference type="ARBA" id="ARBA00022692"/>
    </source>
</evidence>
<keyword evidence="8" id="KW-1185">Reference proteome</keyword>
<organism evidence="7 8">
    <name type="scientific">Desulfosalsimonas propionicica</name>
    <dbReference type="NCBI Taxonomy" id="332175"/>
    <lineage>
        <taxon>Bacteria</taxon>
        <taxon>Pseudomonadati</taxon>
        <taxon>Thermodesulfobacteriota</taxon>
        <taxon>Desulfobacteria</taxon>
        <taxon>Desulfobacterales</taxon>
        <taxon>Desulfosalsimonadaceae</taxon>
        <taxon>Desulfosalsimonas</taxon>
    </lineage>
</organism>
<keyword evidence="7" id="KW-0282">Flagellum</keyword>
<comment type="caution">
    <text evidence="7">The sequence shown here is derived from an EMBL/GenBank/DDBJ whole genome shotgun (WGS) entry which is preliminary data.</text>
</comment>
<evidence type="ECO:0000256" key="2">
    <source>
        <dbReference type="ARBA" id="ARBA00022475"/>
    </source>
</evidence>
<evidence type="ECO:0000313" key="8">
    <source>
        <dbReference type="Proteomes" id="UP000525298"/>
    </source>
</evidence>
<dbReference type="InterPro" id="IPR022781">
    <property type="entry name" value="Flagellar_biosynth_FliO"/>
</dbReference>
<proteinExistence type="predicted"/>
<dbReference type="AlphaFoldDB" id="A0A7W0C8W8"/>
<accession>A0A7W0C8W8</accession>
<evidence type="ECO:0000256" key="4">
    <source>
        <dbReference type="ARBA" id="ARBA00022989"/>
    </source>
</evidence>
<comment type="subcellular location">
    <subcellularLocation>
        <location evidence="1">Cell membrane</location>
    </subcellularLocation>
</comment>
<gene>
    <name evidence="7" type="ORF">HNR65_001637</name>
</gene>
<sequence>MARLLFFFLLIVPADLCAAETEPLSLFRSGIKLAVAMAIVIGIMLLFHALSRKGFRLLEKRQGGRIRVMESRPMGGRKALCLVEVDGQRLLLGLGNDRMELLHHFDAAANTTGQFEKHLRSHDEVQS</sequence>
<feature type="transmembrane region" description="Helical" evidence="6">
    <location>
        <begin position="29"/>
        <end position="51"/>
    </location>
</feature>
<dbReference type="Pfam" id="PF04347">
    <property type="entry name" value="FliO"/>
    <property type="match status" value="1"/>
</dbReference>
<dbReference type="RefSeq" id="WP_181550958.1">
    <property type="nucleotide sequence ID" value="NZ_JACDUS010000003.1"/>
</dbReference>
<evidence type="ECO:0000256" key="1">
    <source>
        <dbReference type="ARBA" id="ARBA00004236"/>
    </source>
</evidence>
<keyword evidence="4 6" id="KW-1133">Transmembrane helix</keyword>
<keyword evidence="7" id="KW-0966">Cell projection</keyword>
<keyword evidence="2" id="KW-1003">Cell membrane</keyword>
<dbReference type="Proteomes" id="UP000525298">
    <property type="component" value="Unassembled WGS sequence"/>
</dbReference>
<dbReference type="GO" id="GO:0044781">
    <property type="term" value="P:bacterial-type flagellum organization"/>
    <property type="evidence" value="ECO:0007669"/>
    <property type="project" value="InterPro"/>
</dbReference>
<name>A0A7W0C8W8_9BACT</name>
<evidence type="ECO:0000313" key="7">
    <source>
        <dbReference type="EMBL" id="MBA2881311.1"/>
    </source>
</evidence>
<evidence type="ECO:0000256" key="5">
    <source>
        <dbReference type="ARBA" id="ARBA00023136"/>
    </source>
</evidence>
<protein>
    <submittedName>
        <fullName evidence="7">Flagellar protein FliO/FliZ</fullName>
    </submittedName>
</protein>
<evidence type="ECO:0000256" key="6">
    <source>
        <dbReference type="SAM" id="Phobius"/>
    </source>
</evidence>
<dbReference type="GO" id="GO:0016020">
    <property type="term" value="C:membrane"/>
    <property type="evidence" value="ECO:0007669"/>
    <property type="project" value="InterPro"/>
</dbReference>
<keyword evidence="3 6" id="KW-0812">Transmembrane</keyword>
<reference evidence="7 8" key="1">
    <citation type="submission" date="2020-07" db="EMBL/GenBank/DDBJ databases">
        <title>Genomic Encyclopedia of Type Strains, Phase IV (KMG-IV): sequencing the most valuable type-strain genomes for metagenomic binning, comparative biology and taxonomic classification.</title>
        <authorList>
            <person name="Goeker M."/>
        </authorList>
    </citation>
    <scope>NUCLEOTIDE SEQUENCE [LARGE SCALE GENOMIC DNA]</scope>
    <source>
        <strain evidence="7 8">DSM 17721</strain>
    </source>
</reference>
<keyword evidence="5 6" id="KW-0472">Membrane</keyword>
<dbReference type="EMBL" id="JACDUS010000003">
    <property type="protein sequence ID" value="MBA2881311.1"/>
    <property type="molecule type" value="Genomic_DNA"/>
</dbReference>
<keyword evidence="7" id="KW-0969">Cilium</keyword>